<dbReference type="EMBL" id="JBANAX010000877">
    <property type="protein sequence ID" value="KAL1190296.1"/>
    <property type="molecule type" value="Genomic_DNA"/>
</dbReference>
<protein>
    <recommendedName>
        <fullName evidence="2">Spatacsin C-terminal domain-containing protein</fullName>
    </recommendedName>
</protein>
<comment type="caution">
    <text evidence="3">The sequence shown here is derived from an EMBL/GenBank/DDBJ whole genome shotgun (WGS) entry which is preliminary data.</text>
</comment>
<feature type="region of interest" description="Disordered" evidence="1">
    <location>
        <begin position="2511"/>
        <end position="2572"/>
    </location>
</feature>
<feature type="compositionally biased region" description="Polar residues" evidence="1">
    <location>
        <begin position="2523"/>
        <end position="2540"/>
    </location>
</feature>
<feature type="compositionally biased region" description="Polar residues" evidence="1">
    <location>
        <begin position="72"/>
        <end position="88"/>
    </location>
</feature>
<evidence type="ECO:0000313" key="3">
    <source>
        <dbReference type="EMBL" id="KAL1190296.1"/>
    </source>
</evidence>
<keyword evidence="4" id="KW-1185">Reference proteome</keyword>
<evidence type="ECO:0000256" key="1">
    <source>
        <dbReference type="SAM" id="MobiDB-lite"/>
    </source>
</evidence>
<feature type="compositionally biased region" description="Basic and acidic residues" evidence="1">
    <location>
        <begin position="2558"/>
        <end position="2568"/>
    </location>
</feature>
<proteinExistence type="predicted"/>
<accession>A0ABD0Z8H8</accession>
<evidence type="ECO:0000259" key="2">
    <source>
        <dbReference type="Pfam" id="PF14649"/>
    </source>
</evidence>
<organism evidence="3 4">
    <name type="scientific">Cardamine amara subsp. amara</name>
    <dbReference type="NCBI Taxonomy" id="228776"/>
    <lineage>
        <taxon>Eukaryota</taxon>
        <taxon>Viridiplantae</taxon>
        <taxon>Streptophyta</taxon>
        <taxon>Embryophyta</taxon>
        <taxon>Tracheophyta</taxon>
        <taxon>Spermatophyta</taxon>
        <taxon>Magnoliopsida</taxon>
        <taxon>eudicotyledons</taxon>
        <taxon>Gunneridae</taxon>
        <taxon>Pentapetalae</taxon>
        <taxon>rosids</taxon>
        <taxon>malvids</taxon>
        <taxon>Brassicales</taxon>
        <taxon>Brassicaceae</taxon>
        <taxon>Cardamineae</taxon>
        <taxon>Cardamine</taxon>
    </lineage>
</organism>
<dbReference type="PANTHER" id="PTHR13650:SF0">
    <property type="entry name" value="SPATACSIN"/>
    <property type="match status" value="1"/>
</dbReference>
<reference evidence="3 4" key="1">
    <citation type="submission" date="2024-04" db="EMBL/GenBank/DDBJ databases">
        <title>Genome assembly C_amara_ONT_v2.</title>
        <authorList>
            <person name="Yant L."/>
            <person name="Moore C."/>
            <person name="Slenker M."/>
        </authorList>
    </citation>
    <scope>NUCLEOTIDE SEQUENCE [LARGE SCALE GENOMIC DNA]</scope>
    <source>
        <tissue evidence="3">Leaf</tissue>
    </source>
</reference>
<feature type="region of interest" description="Disordered" evidence="1">
    <location>
        <begin position="72"/>
        <end position="91"/>
    </location>
</feature>
<gene>
    <name evidence="3" type="ORF">V5N11_016682</name>
</gene>
<sequence>MERLLNEGPTLLQLHKWEPSQLQLKLSEFREAFISPSRQLLLLLSYHSEALLLPLVAGNSIGSEVSVSCHNEESNSPTCSPSPSYNFTGSGGSDPENIASLSGSGVGSGDPGFVDNSRSSCNSFPFIFDAKSVAWGSCGDTYNQHKDPWFRELLFVTGNHGVTVHAFCGFKDTSDRAKGKPNGELRHGKWVEWGPSMLNQESERERVSSFDGSKQWMQSFLIDLEATEIEGIRQSRFPEKSSVPGSAEVVSFSILNSDLPFSNLLFQDSSILQKGDMPEEDNVNNNRFLVTSDPTALDEKSRADMPISSVGVNSLYRCIKVFSSDSHSLIGFVMELSDSASTPTSNEHERSKGKSIVFVAQLFSWGIKWVSLVKFDESNIGPTNEWADFRLSDKFVICLSVSGLIFLYDVKSGDCISHRDILQTCDSGLHYSLDMQEATTEADQQRDFQNLAPSMPKSRIVGSPHRRKFRKLIVASHTPLIAAVDENGLVYLLCVDDFVSKESHMSVEPIPYLRHFGLGSLVGWKIGGMDVGQQKVPHPNSSGSRGEDAFSRCDPSFSALDISMSDPCLERQHNNFDRRAGYSGSWLSGFSAQHITNVLRLENSQRDSHVTRKMFLFVEKLGLDDNICFSPLGFTHFSRKYTKEEDQSCKIFHYSLQTHMTARDDSYLDYNVNKISIQGADENFIGESVGCSFQGFLYLVTCSGLSVFLPSISITSNYPTVKAIEYLQPLHTSVMGCQGRDNVRTGESSFPWQVEVIDRVTLFEGPEAADHLCLENGWDLKIARLRRLQMALDYLKYDDINESLKMLGNVKLAEEGMLRVIFSAVYLLSRKNRTDNEFSAVSRLLALATRFATEMIRIYGLLEYQKDGYMLDRKPRTKILLLPPISMHIDVMENSRRLSEMGYLLEITRNFQSRITRKFKKLGKGRNENSLNLVDPNSLQDDSQLEIGPDAASAESRLDTYLFDTNEELALTPMSMITAKAGQVIDEISYASGLVPQGVVAEKKVLPLENPKEMMARWKANNLDLKTVVKDALLSGRLPLAVLQLHLQHSKDVVENGEHHDTFTEVRDIGRAIAYDLFLQGEPGVAIATLQRLGEDVEACLNQLVFGTVRRSLRYQIGEEMRKHGFLRPYEDNVLERISLIERIYPSSHFWETYLIRQKKFLKAAVPFDSSKISLHLGGSSLFQHLEIECGEVDGVVLGSWTKINESASEHVPDETDAIAGYWAAAAVWSNAWDQRTFDHIVLDQPLVMGVHVPWDSQLEYYMCHNDWDEVLKLLDLIPEDVLYDGSLQIALDGPKQSSGVNFSVSSRSEYICSIEEVDGVLMDVPYIKVFRLPADIRCSLWLTTLMEQELARKLIFLKEYWENALDVVYLLARAGVILGNCEVSFKEESCRPSLDLCLSIKEGGANVDTLNAVHKLFIHYCTQYNLPNLLDLYLDHHELVLDNDSLNSLQEAVGDSHWAKWLLLSRIKGREYEASFSNARSIMSRGGAPNGELSVPEIDEIVCTVDDIAEGAGEMAALATMMCAPVPIQKSLSTGSVNRLSNSSAQCTLENLRSFLQRFPTLWSKLVSACFGEDISGNVLRTKTKNVLSEYLNWRDSVFFSTARDTSLLQMLPCWFPKAVRRLVQLYIQGPLGWLSFSGYPTGEYLLHRGVEFFINVDDPTQISAISWEAIIQKHIEEELHHTKTEGTELGLEHFLHRGRPLAAFNVFLEHRVEKLKLEDQSGSSIHGQRNMQSDVPMLLAPLTQSDESLLSSVIPLAITHFGDSVLVASCAFLLELCGLSASMLRIDVASLRRISSFYKSIDNTDMAQKKSLKGSMFHPVSSEGDLMGSLARALANEYAYPDISSASKQKHTPNSISGSQPGLPLMLVLHRLEQASLPEIRVDRKTSGYWLLTGDGDGSELRSQQTSASLHWSLVTLFCQMHKIPLSTKYLAMLARDNDWVGFLSEAQLGGYPFDTVLNVALKEFGDQRLKAHILTVLRYANSKKKATISYSDDTSIGFTCSSLEDGAYVSAELFRVLAYSEKLKNPGAYLLSKAKELSWSILALIASCFPDVAPLSCLTIWLEITAARETSSIKVNDITTKIAENIAAAVVSTNSLPTDARGVQFHYNRRNPKRRRLLAHTSVDSLASANSLNTSASKTFCSHRAEGAEDEKAEDSSVTNDSSDEHASLSKMVAVLCEQRLFLPLLKAFELFLPSCSLLPFFRALQAFSQMRLSEASAHLGSFWARVKEESMHFQSNTAKDVNFGASWISRTAVKAADAVLSTCPSPYERRGLLQLLAATDFGDGGSAATYYRRLYWKVNLAEPSLRENDLDLGSEALDDGSLLTALEKNRQWEQARNWAKQLETLGATWTSSVHHVTETQAESMVAEWKEFLWDVPEERIALWGHCQTLFIRYSFPALQAGLFFLRHAEAVEKDLPAREIYELLLLSLQWLSGLTTLSHPVYPLHLLREIETRVWLLAVEAEAHVKTLGAYSPSSTGKDMVNGNSSNLIDQTASIITKMDSHISSATKNRIGEKHDSRASGQGNQRNQETSTSIFGANTKPKRRSKGNVPQRRHFVDSSDRNTDVEDSSSLLNIKSEFQLQEESTGLEISLSKWEESIEPAELERAVLSLLEFGQVTAAKQLQLKLAPGNLPSELIILDAVMKLAMISTPCRQVPLSMLDDEVRSVIQSQCLKIDQPMVEPLQVLENLSNILNEGSGRGLARKIIAVIKAANILGLTFTEAYQKQPIELLRLLSLKAQDSFEEACLLVHTHSMPAASIAQILAESFLKGLLAAHRGGYIDSQKEEGPAPLLWRFSDFLKWAELCPSEQEIGHALMRLVITGQEIPHACEVELLILSHHFYKSSTCLDGVDVLVALAATRVDAYVAEGDFSCLGRLITGVGNFHALNFILNILIENGQLDLLLQKFSAAADANTGTAQAVRSFRMAVLTLLNLFNPNDYDAFAMVYKHFDMKHETAALLEARADQAAQQWFLRYDKDQNEDLLDSMRYYIEAAEVHTSIDAGNKARKACGQASLVSLQIRMPDSKWLCLSETNARRALVDQSRFQEALIVAEAYSLNQPSEWALVLWNLMLKPELAEEFVAEFVAVLPLQASMLLELARFYRAEMAARGDQSQFSVWLTGGGLPAEWAKYMWRSFRCLLKRTRDLRLRLQLATTATGFSDMVDVCMNALDKVPENAGPLVLKKGHGGGYLPLM</sequence>
<dbReference type="Proteomes" id="UP001558713">
    <property type="component" value="Unassembled WGS sequence"/>
</dbReference>
<feature type="domain" description="Spatacsin C-terminal" evidence="2">
    <location>
        <begin position="2814"/>
        <end position="3105"/>
    </location>
</feature>
<dbReference type="Pfam" id="PF14649">
    <property type="entry name" value="Spatacsin_C"/>
    <property type="match status" value="1"/>
</dbReference>
<dbReference type="InterPro" id="IPR028107">
    <property type="entry name" value="Spatacsin_C_dom"/>
</dbReference>
<dbReference type="PANTHER" id="PTHR13650">
    <property type="entry name" value="SPATACSIN"/>
    <property type="match status" value="1"/>
</dbReference>
<name>A0ABD0Z8H8_CARAN</name>
<evidence type="ECO:0000313" key="4">
    <source>
        <dbReference type="Proteomes" id="UP001558713"/>
    </source>
</evidence>
<dbReference type="InterPro" id="IPR028103">
    <property type="entry name" value="Spatacsin"/>
</dbReference>